<evidence type="ECO:0000313" key="1">
    <source>
        <dbReference type="EMBL" id="KKO04375.1"/>
    </source>
</evidence>
<dbReference type="EMBL" id="LAZR01000023">
    <property type="protein sequence ID" value="KKO04375.1"/>
    <property type="molecule type" value="Genomic_DNA"/>
</dbReference>
<dbReference type="NCBIfam" id="TIGR03299">
    <property type="entry name" value="LGT_TIGR03299"/>
    <property type="match status" value="1"/>
</dbReference>
<dbReference type="Pfam" id="PF06067">
    <property type="entry name" value="DUF932"/>
    <property type="match status" value="1"/>
</dbReference>
<dbReference type="AlphaFoldDB" id="A0A0F9VK26"/>
<organism evidence="1">
    <name type="scientific">marine sediment metagenome</name>
    <dbReference type="NCBI Taxonomy" id="412755"/>
    <lineage>
        <taxon>unclassified sequences</taxon>
        <taxon>metagenomes</taxon>
        <taxon>ecological metagenomes</taxon>
    </lineage>
</organism>
<dbReference type="InterPro" id="IPR026325">
    <property type="entry name" value="DUF932"/>
</dbReference>
<sequence length="322" mass="36098">MAHLVEQMTYVGGTPWHGLGQQLSRHQPLEVWQLQAGMNWYIEEAPVRFIAEGASHLGSIHSFPEQKVLYRSDTKAPLSVVSQRYKVVQPEEILEFYRDLTEYAGYELETAGVLKGGRKFWALARSGLSTSLKGQDEVNDYLLLATSCDGTLATMATPTTVRVVCNNTLQIAVDGTTQAVKVPHRSEFDPRAVKSQLGISVSQWNDFMYRMKALAERKIDHREAQQYFQSVLCGIDKPIEDPSKLPNYRALNKVQKLYHGEGRGSHLDTAKDTAWGLLNAVTEYVDHDKRARSNDTRLDSAWFGQGAQLKQEALQTALALVS</sequence>
<accession>A0A0F9VK26</accession>
<dbReference type="InterPro" id="IPR017686">
    <property type="entry name" value="Phg/plasmid-like_prot"/>
</dbReference>
<comment type="caution">
    <text evidence="1">The sequence shown here is derived from an EMBL/GenBank/DDBJ whole genome shotgun (WGS) entry which is preliminary data.</text>
</comment>
<proteinExistence type="predicted"/>
<reference evidence="1" key="1">
    <citation type="journal article" date="2015" name="Nature">
        <title>Complex archaea that bridge the gap between prokaryotes and eukaryotes.</title>
        <authorList>
            <person name="Spang A."/>
            <person name="Saw J.H."/>
            <person name="Jorgensen S.L."/>
            <person name="Zaremba-Niedzwiedzka K."/>
            <person name="Martijn J."/>
            <person name="Lind A.E."/>
            <person name="van Eijk R."/>
            <person name="Schleper C."/>
            <person name="Guy L."/>
            <person name="Ettema T.J."/>
        </authorList>
    </citation>
    <scope>NUCLEOTIDE SEQUENCE</scope>
</reference>
<gene>
    <name evidence="1" type="ORF">LCGC14_0087330</name>
</gene>
<protein>
    <recommendedName>
        <fullName evidence="2">Phage/plasmid-like protein TIGR03299</fullName>
    </recommendedName>
</protein>
<name>A0A0F9VK26_9ZZZZ</name>
<evidence type="ECO:0008006" key="2">
    <source>
        <dbReference type="Google" id="ProtNLM"/>
    </source>
</evidence>